<evidence type="ECO:0000256" key="2">
    <source>
        <dbReference type="ARBA" id="ARBA00006432"/>
    </source>
</evidence>
<keyword evidence="3" id="KW-0436">Ligase</keyword>
<dbReference type="InterPro" id="IPR020845">
    <property type="entry name" value="AMP-binding_CS"/>
</dbReference>
<dbReference type="PANTHER" id="PTHR24096:SF149">
    <property type="entry name" value="AMP-BINDING DOMAIN-CONTAINING PROTEIN-RELATED"/>
    <property type="match status" value="1"/>
</dbReference>
<evidence type="ECO:0000313" key="7">
    <source>
        <dbReference type="EMBL" id="KAH0820332.1"/>
    </source>
</evidence>
<reference evidence="7" key="2">
    <citation type="submission" date="2021-08" db="EMBL/GenBank/DDBJ databases">
        <authorList>
            <person name="Eriksson T."/>
        </authorList>
    </citation>
    <scope>NUCLEOTIDE SEQUENCE</scope>
    <source>
        <strain evidence="7">Stoneville</strain>
        <tissue evidence="7">Whole head</tissue>
    </source>
</reference>
<evidence type="ECO:0000256" key="1">
    <source>
        <dbReference type="ARBA" id="ARBA00004275"/>
    </source>
</evidence>
<proteinExistence type="inferred from homology"/>
<dbReference type="SUPFAM" id="SSF56801">
    <property type="entry name" value="Acetyl-CoA synthetase-like"/>
    <property type="match status" value="2"/>
</dbReference>
<dbReference type="PANTHER" id="PTHR24096">
    <property type="entry name" value="LONG-CHAIN-FATTY-ACID--COA LIGASE"/>
    <property type="match status" value="1"/>
</dbReference>
<feature type="domain" description="AMP-dependent synthetase/ligase" evidence="5">
    <location>
        <begin position="534"/>
        <end position="896"/>
    </location>
</feature>
<sequence length="1037" mass="115654">MTTLGEFFFNQADRFGSHICQVDANINKSETYSSVKQRSVRLAIALRKRGITSKDVILCCSKNTIDNTIPILAALYLGAKVVNLDSTLGVRNSKHLVSLVCPTIIFVEDSSVGFIESSLEQTNLTPTIIVFGDSDEYEQFSELVRPQEDEEEFRPVKVDIHDTAVMFFSSGTTGLPKAICHSHYSFLQMMTIGQEYGYNLGSMLHFTTFYWISGMVILTITFMDGSARVFCDDVDGETILKIIQDYKLSAIFMAPVYTYKLTRAENLSKYDTSSLRYLLTGGTPISPEQTKRLNNLFENGEIIFGYGMTEVGRISSFYPETNKKLMKIKPSSCGQVAPETSVKIVDPGTEEVLGPNREGAIRVKSPGVMVGYYNLDSSQCFDSDGFLKTGDLGYYDEDKCLYVVGRLREMFKYKSWHIVPSAIEGVILEHPAVKEAVVIGIPREEDGEVPAACVVLKDGCVVTNEEIERFVVERVPDREKLRGGVAFATELPKTPTGKVIREEVQKCQIMAHILHGRKLNSIIEMTTLGEFIFNQADKFGSNICQIDANLRKTESYSSVKQRSVRLAVSLQNKLSAGDVTVSCSKNTLDNAIPVLASFYLGAVVSNLDASLGVKNSRYLMSLVSPKIIFVDEASVAMIEEALQGTDLEPEIVVFGRSDKYRKFSDLVQPSPEEASFRPVTVDIHDTAVMFFSSGTSGFPKAVCHSHYTTLQIVEIGKKIEFEEPCTLNFSKFYWISAMILLIRGFVDGSTRVFSESLDADAILRTIQDYKVSSVFGAPSLTYVFTHADNLQQYDISSFRYMLITGTGFSAEQYKRFSDLLPNVDIIFAYAMTEIGQISLFNPKYHKELMKSKPKSCGKVAPETSLKIVSTDTREILGPNQKGEIHVKSPGLMVGYYNLGSTSQYLDNDGFLKTGDMGYYDDDNCLYVVGRLKEMFKYKSWHIVPSFMEDVILEHPAVKEAVVVGVPQEDEGEVPTACVVLKDGYVASSQEIEMFVAERVSEREKLRGGVTFTTELPKTPTGKVIRREVQKNLLRCLE</sequence>
<evidence type="ECO:0000313" key="8">
    <source>
        <dbReference type="Proteomes" id="UP000719412"/>
    </source>
</evidence>
<dbReference type="AlphaFoldDB" id="A0A8J6HU40"/>
<organism evidence="7 8">
    <name type="scientific">Tenebrio molitor</name>
    <name type="common">Yellow mealworm beetle</name>
    <dbReference type="NCBI Taxonomy" id="7067"/>
    <lineage>
        <taxon>Eukaryota</taxon>
        <taxon>Metazoa</taxon>
        <taxon>Ecdysozoa</taxon>
        <taxon>Arthropoda</taxon>
        <taxon>Hexapoda</taxon>
        <taxon>Insecta</taxon>
        <taxon>Pterygota</taxon>
        <taxon>Neoptera</taxon>
        <taxon>Endopterygota</taxon>
        <taxon>Coleoptera</taxon>
        <taxon>Polyphaga</taxon>
        <taxon>Cucujiformia</taxon>
        <taxon>Tenebrionidae</taxon>
        <taxon>Tenebrio</taxon>
    </lineage>
</organism>
<dbReference type="InterPro" id="IPR000873">
    <property type="entry name" value="AMP-dep_synth/lig_dom"/>
</dbReference>
<feature type="domain" description="AMP-dependent synthetase/ligase" evidence="5">
    <location>
        <begin position="8"/>
        <end position="373"/>
    </location>
</feature>
<comment type="similarity">
    <text evidence="2">Belongs to the ATP-dependent AMP-binding enzyme family.</text>
</comment>
<dbReference type="Gene3D" id="3.40.50.12780">
    <property type="entry name" value="N-terminal domain of ligase-like"/>
    <property type="match status" value="2"/>
</dbReference>
<gene>
    <name evidence="7" type="ORF">GEV33_002459</name>
</gene>
<name>A0A8J6HU40_TENMO</name>
<keyword evidence="8" id="KW-1185">Reference proteome</keyword>
<evidence type="ECO:0000259" key="5">
    <source>
        <dbReference type="Pfam" id="PF00501"/>
    </source>
</evidence>
<dbReference type="FunFam" id="3.30.300.30:FF:000007">
    <property type="entry name" value="4-coumarate--CoA ligase 2"/>
    <property type="match status" value="1"/>
</dbReference>
<dbReference type="Proteomes" id="UP000719412">
    <property type="component" value="Unassembled WGS sequence"/>
</dbReference>
<evidence type="ECO:0000259" key="6">
    <source>
        <dbReference type="Pfam" id="PF13193"/>
    </source>
</evidence>
<dbReference type="Pfam" id="PF13193">
    <property type="entry name" value="AMP-binding_C"/>
    <property type="match status" value="2"/>
</dbReference>
<dbReference type="InterPro" id="IPR025110">
    <property type="entry name" value="AMP-bd_C"/>
</dbReference>
<feature type="domain" description="AMP-binding enzyme C-terminal" evidence="6">
    <location>
        <begin position="947"/>
        <end position="1022"/>
    </location>
</feature>
<dbReference type="PROSITE" id="PS00455">
    <property type="entry name" value="AMP_BINDING"/>
    <property type="match status" value="2"/>
</dbReference>
<evidence type="ECO:0000256" key="3">
    <source>
        <dbReference type="ARBA" id="ARBA00022598"/>
    </source>
</evidence>
<reference evidence="7" key="1">
    <citation type="journal article" date="2020" name="J Insects Food Feed">
        <title>The yellow mealworm (Tenebrio molitor) genome: a resource for the emerging insects as food and feed industry.</title>
        <authorList>
            <person name="Eriksson T."/>
            <person name="Andere A."/>
            <person name="Kelstrup H."/>
            <person name="Emery V."/>
            <person name="Picard C."/>
        </authorList>
    </citation>
    <scope>NUCLEOTIDE SEQUENCE</scope>
    <source>
        <strain evidence="7">Stoneville</strain>
        <tissue evidence="7">Whole head</tissue>
    </source>
</reference>
<evidence type="ECO:0000256" key="4">
    <source>
        <dbReference type="ARBA" id="ARBA00023140"/>
    </source>
</evidence>
<comment type="caution">
    <text evidence="7">The sequence shown here is derived from an EMBL/GenBank/DDBJ whole genome shotgun (WGS) entry which is preliminary data.</text>
</comment>
<dbReference type="Pfam" id="PF00501">
    <property type="entry name" value="AMP-binding"/>
    <property type="match status" value="2"/>
</dbReference>
<feature type="domain" description="AMP-binding enzyme C-terminal" evidence="6">
    <location>
        <begin position="423"/>
        <end position="498"/>
    </location>
</feature>
<protein>
    <submittedName>
        <fullName evidence="7">Uncharacterized protein</fullName>
    </submittedName>
</protein>
<keyword evidence="4" id="KW-0576">Peroxisome</keyword>
<dbReference type="GO" id="GO:0005777">
    <property type="term" value="C:peroxisome"/>
    <property type="evidence" value="ECO:0007669"/>
    <property type="project" value="UniProtKB-SubCell"/>
</dbReference>
<dbReference type="EMBL" id="JABDTM020012159">
    <property type="protein sequence ID" value="KAH0820332.1"/>
    <property type="molecule type" value="Genomic_DNA"/>
</dbReference>
<dbReference type="GO" id="GO:0016405">
    <property type="term" value="F:CoA-ligase activity"/>
    <property type="evidence" value="ECO:0007669"/>
    <property type="project" value="TreeGrafter"/>
</dbReference>
<accession>A0A8J6HU40</accession>
<comment type="subcellular location">
    <subcellularLocation>
        <location evidence="1">Peroxisome</location>
    </subcellularLocation>
</comment>
<dbReference type="InterPro" id="IPR042099">
    <property type="entry name" value="ANL_N_sf"/>
</dbReference>
<dbReference type="InterPro" id="IPR045851">
    <property type="entry name" value="AMP-bd_C_sf"/>
</dbReference>
<dbReference type="Gene3D" id="3.30.300.30">
    <property type="match status" value="2"/>
</dbReference>